<comment type="caution">
    <text evidence="1">The sequence shown here is derived from an EMBL/GenBank/DDBJ whole genome shotgun (WGS) entry which is preliminary data.</text>
</comment>
<evidence type="ECO:0000313" key="2">
    <source>
        <dbReference type="Proteomes" id="UP000828390"/>
    </source>
</evidence>
<keyword evidence="2" id="KW-1185">Reference proteome</keyword>
<protein>
    <submittedName>
        <fullName evidence="1">Uncharacterized protein</fullName>
    </submittedName>
</protein>
<accession>A0A9D4N0H7</accession>
<name>A0A9D4N0H7_DREPO</name>
<sequence length="53" mass="6158">MLVERSDLNWITTTRPAKVQKSLVSLWDKYEYKECTTSEFLAKVGQLYGFVLA</sequence>
<proteinExistence type="predicted"/>
<reference evidence="1" key="2">
    <citation type="submission" date="2020-11" db="EMBL/GenBank/DDBJ databases">
        <authorList>
            <person name="McCartney M.A."/>
            <person name="Auch B."/>
            <person name="Kono T."/>
            <person name="Mallez S."/>
            <person name="Becker A."/>
            <person name="Gohl D.M."/>
            <person name="Silverstein K.A.T."/>
            <person name="Koren S."/>
            <person name="Bechman K.B."/>
            <person name="Herman A."/>
            <person name="Abrahante J.E."/>
            <person name="Garbe J."/>
        </authorList>
    </citation>
    <scope>NUCLEOTIDE SEQUENCE</scope>
    <source>
        <strain evidence="1">Duluth1</strain>
        <tissue evidence="1">Whole animal</tissue>
    </source>
</reference>
<evidence type="ECO:0000313" key="1">
    <source>
        <dbReference type="EMBL" id="KAH3887388.1"/>
    </source>
</evidence>
<dbReference type="EMBL" id="JAIWYP010000001">
    <property type="protein sequence ID" value="KAH3887388.1"/>
    <property type="molecule type" value="Genomic_DNA"/>
</dbReference>
<dbReference type="AlphaFoldDB" id="A0A9D4N0H7"/>
<gene>
    <name evidence="1" type="ORF">DPMN_011405</name>
</gene>
<dbReference type="Proteomes" id="UP000828390">
    <property type="component" value="Unassembled WGS sequence"/>
</dbReference>
<organism evidence="1 2">
    <name type="scientific">Dreissena polymorpha</name>
    <name type="common">Zebra mussel</name>
    <name type="synonym">Mytilus polymorpha</name>
    <dbReference type="NCBI Taxonomy" id="45954"/>
    <lineage>
        <taxon>Eukaryota</taxon>
        <taxon>Metazoa</taxon>
        <taxon>Spiralia</taxon>
        <taxon>Lophotrochozoa</taxon>
        <taxon>Mollusca</taxon>
        <taxon>Bivalvia</taxon>
        <taxon>Autobranchia</taxon>
        <taxon>Heteroconchia</taxon>
        <taxon>Euheterodonta</taxon>
        <taxon>Imparidentia</taxon>
        <taxon>Neoheterodontei</taxon>
        <taxon>Myida</taxon>
        <taxon>Dreissenoidea</taxon>
        <taxon>Dreissenidae</taxon>
        <taxon>Dreissena</taxon>
    </lineage>
</organism>
<reference evidence="1" key="1">
    <citation type="journal article" date="2019" name="bioRxiv">
        <title>The Genome of the Zebra Mussel, Dreissena polymorpha: A Resource for Invasive Species Research.</title>
        <authorList>
            <person name="McCartney M.A."/>
            <person name="Auch B."/>
            <person name="Kono T."/>
            <person name="Mallez S."/>
            <person name="Zhang Y."/>
            <person name="Obille A."/>
            <person name="Becker A."/>
            <person name="Abrahante J.E."/>
            <person name="Garbe J."/>
            <person name="Badalamenti J.P."/>
            <person name="Herman A."/>
            <person name="Mangelson H."/>
            <person name="Liachko I."/>
            <person name="Sullivan S."/>
            <person name="Sone E.D."/>
            <person name="Koren S."/>
            <person name="Silverstein K.A.T."/>
            <person name="Beckman K.B."/>
            <person name="Gohl D.M."/>
        </authorList>
    </citation>
    <scope>NUCLEOTIDE SEQUENCE</scope>
    <source>
        <strain evidence="1">Duluth1</strain>
        <tissue evidence="1">Whole animal</tissue>
    </source>
</reference>